<dbReference type="InterPro" id="IPR058127">
    <property type="entry name" value="DedA"/>
</dbReference>
<feature type="transmembrane region" description="Helical" evidence="7">
    <location>
        <begin position="30"/>
        <end position="51"/>
    </location>
</feature>
<dbReference type="PANTHER" id="PTHR30353">
    <property type="entry name" value="INNER MEMBRANE PROTEIN DEDA-RELATED"/>
    <property type="match status" value="1"/>
</dbReference>
<dbReference type="GO" id="GO:0005886">
    <property type="term" value="C:plasma membrane"/>
    <property type="evidence" value="ECO:0007669"/>
    <property type="project" value="UniProtKB-SubCell"/>
</dbReference>
<feature type="transmembrane region" description="Helical" evidence="7">
    <location>
        <begin position="57"/>
        <end position="84"/>
    </location>
</feature>
<evidence type="ECO:0000256" key="1">
    <source>
        <dbReference type="ARBA" id="ARBA00004651"/>
    </source>
</evidence>
<dbReference type="InterPro" id="IPR032816">
    <property type="entry name" value="VTT_dom"/>
</dbReference>
<sequence length="220" mass="24382">MDIFLGLNLWDIFMNLDVYLSNLINNYGSIAFLIIFLIVFCETGLVVTPFLPGDSMIFILGALGASGQINLLGIGSVIIAAAILGNMLNYQIGRFVGPRVFERENNRFFKQEHLLRTHAFFEKHGGKTIVLARFIPIIRTFAPFVAGIGQMEYGRFSMYNIIGSVSWVLACLAAGYLFGNIPVVEKNFTLIIVAIIIISLVPAIVITLRQKTVTQNQTSD</sequence>
<feature type="transmembrane region" description="Helical" evidence="7">
    <location>
        <begin position="190"/>
        <end position="208"/>
    </location>
</feature>
<comment type="similarity">
    <text evidence="2 7">Belongs to the DedA family.</text>
</comment>
<evidence type="ECO:0000259" key="8">
    <source>
        <dbReference type="Pfam" id="PF09335"/>
    </source>
</evidence>
<evidence type="ECO:0000256" key="5">
    <source>
        <dbReference type="ARBA" id="ARBA00022989"/>
    </source>
</evidence>
<dbReference type="PANTHER" id="PTHR30353:SF0">
    <property type="entry name" value="TRANSMEMBRANE PROTEIN"/>
    <property type="match status" value="1"/>
</dbReference>
<organism evidence="9 10">
    <name type="scientific">Syntrophomonas zehnderi OL-4</name>
    <dbReference type="NCBI Taxonomy" id="690567"/>
    <lineage>
        <taxon>Bacteria</taxon>
        <taxon>Bacillati</taxon>
        <taxon>Bacillota</taxon>
        <taxon>Clostridia</taxon>
        <taxon>Eubacteriales</taxon>
        <taxon>Syntrophomonadaceae</taxon>
        <taxon>Syntrophomonas</taxon>
    </lineage>
</organism>
<evidence type="ECO:0000256" key="3">
    <source>
        <dbReference type="ARBA" id="ARBA00022475"/>
    </source>
</evidence>
<accession>A0A0E4GCA2</accession>
<name>A0A0E4GCA2_9FIRM</name>
<reference evidence="9 10" key="1">
    <citation type="submission" date="2015-03" db="EMBL/GenBank/DDBJ databases">
        <authorList>
            <person name="Murphy D."/>
        </authorList>
    </citation>
    <scope>NUCLEOTIDE SEQUENCE [LARGE SCALE GENOMIC DNA]</scope>
    <source>
        <strain evidence="9 10">OL-4</strain>
    </source>
</reference>
<dbReference type="Pfam" id="PF09335">
    <property type="entry name" value="VTT_dom"/>
    <property type="match status" value="1"/>
</dbReference>
<dbReference type="InterPro" id="IPR032818">
    <property type="entry name" value="DedA-like"/>
</dbReference>
<keyword evidence="10" id="KW-1185">Reference proteome</keyword>
<dbReference type="OrthoDB" id="9813426at2"/>
<dbReference type="STRING" id="690567.2684"/>
<protein>
    <submittedName>
        <fullName evidence="9">SNARE associated Golgi protein</fullName>
    </submittedName>
</protein>
<dbReference type="RefSeq" id="WP_046499963.1">
    <property type="nucleotide sequence ID" value="NZ_CGIH01000051.1"/>
</dbReference>
<dbReference type="NCBIfam" id="NF008102">
    <property type="entry name" value="PRK10847.1"/>
    <property type="match status" value="1"/>
</dbReference>
<dbReference type="Proteomes" id="UP000045545">
    <property type="component" value="Unassembled WGS sequence"/>
</dbReference>
<dbReference type="AlphaFoldDB" id="A0A0E4GCA2"/>
<gene>
    <name evidence="9" type="ORF">2684</name>
</gene>
<comment type="subcellular location">
    <subcellularLocation>
        <location evidence="1 7">Cell membrane</location>
        <topology evidence="1 7">Multi-pass membrane protein</topology>
    </subcellularLocation>
</comment>
<evidence type="ECO:0000313" key="10">
    <source>
        <dbReference type="Proteomes" id="UP000045545"/>
    </source>
</evidence>
<feature type="transmembrane region" description="Helical" evidence="7">
    <location>
        <begin position="158"/>
        <end position="178"/>
    </location>
</feature>
<evidence type="ECO:0000256" key="6">
    <source>
        <dbReference type="ARBA" id="ARBA00023136"/>
    </source>
</evidence>
<dbReference type="EMBL" id="CGIH01000051">
    <property type="protein sequence ID" value="CFY08438.1"/>
    <property type="molecule type" value="Genomic_DNA"/>
</dbReference>
<keyword evidence="4 7" id="KW-0812">Transmembrane</keyword>
<keyword evidence="6 7" id="KW-0472">Membrane</keyword>
<evidence type="ECO:0000256" key="4">
    <source>
        <dbReference type="ARBA" id="ARBA00022692"/>
    </source>
</evidence>
<keyword evidence="5 7" id="KW-1133">Transmembrane helix</keyword>
<evidence type="ECO:0000256" key="7">
    <source>
        <dbReference type="RuleBase" id="RU367016"/>
    </source>
</evidence>
<keyword evidence="3 7" id="KW-1003">Cell membrane</keyword>
<evidence type="ECO:0000313" key="9">
    <source>
        <dbReference type="EMBL" id="CFY08438.1"/>
    </source>
</evidence>
<evidence type="ECO:0000256" key="2">
    <source>
        <dbReference type="ARBA" id="ARBA00010792"/>
    </source>
</evidence>
<proteinExistence type="inferred from homology"/>
<feature type="domain" description="VTT" evidence="8">
    <location>
        <begin position="52"/>
        <end position="176"/>
    </location>
</feature>